<keyword evidence="2" id="KW-1185">Reference proteome</keyword>
<protein>
    <submittedName>
        <fullName evidence="1">Uncharacterized protein</fullName>
    </submittedName>
</protein>
<dbReference type="EMBL" id="JAUSQZ010000001">
    <property type="protein sequence ID" value="MDP9824403.1"/>
    <property type="molecule type" value="Genomic_DNA"/>
</dbReference>
<dbReference type="RefSeq" id="WP_307236902.1">
    <property type="nucleotide sequence ID" value="NZ_JAUSQZ010000001.1"/>
</dbReference>
<gene>
    <name evidence="1" type="ORF">J2S57_000152</name>
</gene>
<name>A0ABT9NVF2_9ACTN</name>
<proteinExistence type="predicted"/>
<dbReference type="SUPFAM" id="SSF52540">
    <property type="entry name" value="P-loop containing nucleoside triphosphate hydrolases"/>
    <property type="match status" value="1"/>
</dbReference>
<sequence length="223" mass="24150">MPTHPPRPTTHRHLRLASENPWDAAHLAARLREFTTPGDNGTLRWAVDGTEASISLRTPATPTTQPPVRTSSTILVTAPNGPGALRFTDAHHAPGLEIQVPVHSGAALVGVLDLITWKAHVGPGGETVDPADLAEQHDLPADFWDRARKGRNRTEDLLRARFPQIEEAQNRGERLDGLFQAAVRDLPAGNRPDHTPVLYGSAVEGIGLQPLLDAMVRLLPGRP</sequence>
<dbReference type="InterPro" id="IPR027417">
    <property type="entry name" value="P-loop_NTPase"/>
</dbReference>
<reference evidence="1 2" key="1">
    <citation type="submission" date="2023-07" db="EMBL/GenBank/DDBJ databases">
        <title>Sequencing the genomes of 1000 actinobacteria strains.</title>
        <authorList>
            <person name="Klenk H.-P."/>
        </authorList>
    </citation>
    <scope>NUCLEOTIDE SEQUENCE [LARGE SCALE GENOMIC DNA]</scope>
    <source>
        <strain evidence="1 2">DSM 44388</strain>
    </source>
</reference>
<accession>A0ABT9NVF2</accession>
<evidence type="ECO:0000313" key="1">
    <source>
        <dbReference type="EMBL" id="MDP9824403.1"/>
    </source>
</evidence>
<comment type="caution">
    <text evidence="1">The sequence shown here is derived from an EMBL/GenBank/DDBJ whole genome shotgun (WGS) entry which is preliminary data.</text>
</comment>
<evidence type="ECO:0000313" key="2">
    <source>
        <dbReference type="Proteomes" id="UP001235712"/>
    </source>
</evidence>
<dbReference type="Gene3D" id="3.40.50.300">
    <property type="entry name" value="P-loop containing nucleotide triphosphate hydrolases"/>
    <property type="match status" value="1"/>
</dbReference>
<organism evidence="1 2">
    <name type="scientific">Kineosporia succinea</name>
    <dbReference type="NCBI Taxonomy" id="84632"/>
    <lineage>
        <taxon>Bacteria</taxon>
        <taxon>Bacillati</taxon>
        <taxon>Actinomycetota</taxon>
        <taxon>Actinomycetes</taxon>
        <taxon>Kineosporiales</taxon>
        <taxon>Kineosporiaceae</taxon>
        <taxon>Kineosporia</taxon>
    </lineage>
</organism>
<dbReference type="Proteomes" id="UP001235712">
    <property type="component" value="Unassembled WGS sequence"/>
</dbReference>